<dbReference type="InterPro" id="IPR019814">
    <property type="entry name" value="Translation_initiation_fac_3_N"/>
</dbReference>
<dbReference type="PANTHER" id="PTHR10938">
    <property type="entry name" value="TRANSLATION INITIATION FACTOR IF-3"/>
    <property type="match status" value="1"/>
</dbReference>
<evidence type="ECO:0000313" key="9">
    <source>
        <dbReference type="EMBL" id="NMD86582.1"/>
    </source>
</evidence>
<dbReference type="GO" id="GO:0016020">
    <property type="term" value="C:membrane"/>
    <property type="evidence" value="ECO:0007669"/>
    <property type="project" value="TreeGrafter"/>
</dbReference>
<evidence type="ECO:0000256" key="4">
    <source>
        <dbReference type="HAMAP-Rule" id="MF_00080"/>
    </source>
</evidence>
<reference evidence="9 12" key="2">
    <citation type="submission" date="2020-04" db="EMBL/GenBank/DDBJ databases">
        <authorList>
            <person name="Hitch T.C.A."/>
            <person name="Wylensek D."/>
            <person name="Clavel T."/>
        </authorList>
    </citation>
    <scope>NUCLEOTIDE SEQUENCE [LARGE SCALE GENOMIC DNA]</scope>
    <source>
        <strain evidence="9 12">COR2-253-APC-1A</strain>
    </source>
</reference>
<evidence type="ECO:0000259" key="7">
    <source>
        <dbReference type="Pfam" id="PF00707"/>
    </source>
</evidence>
<comment type="function">
    <text evidence="4 6">IF-3 binds to the 30S ribosomal subunit and shifts the equilibrium between 70S ribosomes and their 50S and 30S subunits in favor of the free subunits, thus enhancing the availability of 30S subunits on which protein synthesis initiation begins.</text>
</comment>
<feature type="domain" description="Translation initiation factor 3 C-terminal" evidence="7">
    <location>
        <begin position="81"/>
        <end position="165"/>
    </location>
</feature>
<comment type="subcellular location">
    <subcellularLocation>
        <location evidence="4 6">Cytoplasm</location>
    </subcellularLocation>
</comment>
<dbReference type="FunFam" id="3.30.110.10:FF:000001">
    <property type="entry name" value="Translation initiation factor IF-3"/>
    <property type="match status" value="1"/>
</dbReference>
<feature type="domain" description="Translation initiation factor 3 N-terminal" evidence="8">
    <location>
        <begin position="9"/>
        <end position="72"/>
    </location>
</feature>
<dbReference type="SUPFAM" id="SSF54364">
    <property type="entry name" value="Translation initiation factor IF3, N-terminal domain"/>
    <property type="match status" value="1"/>
</dbReference>
<reference evidence="10 11" key="1">
    <citation type="submission" date="2018-04" db="EMBL/GenBank/DDBJ databases">
        <title>Genomic Encyclopedia of Type Strains, Phase IV (KMG-IV): sequencing the most valuable type-strain genomes for metagenomic binning, comparative biology and taxonomic classification.</title>
        <authorList>
            <person name="Goeker M."/>
        </authorList>
    </citation>
    <scope>NUCLEOTIDE SEQUENCE [LARGE SCALE GENOMIC DNA]</scope>
    <source>
        <strain evidence="10 11">DSM 14823</strain>
    </source>
</reference>
<dbReference type="GO" id="GO:0043022">
    <property type="term" value="F:ribosome binding"/>
    <property type="evidence" value="ECO:0007669"/>
    <property type="project" value="TreeGrafter"/>
</dbReference>
<dbReference type="Proteomes" id="UP000245959">
    <property type="component" value="Unassembled WGS sequence"/>
</dbReference>
<evidence type="ECO:0000313" key="12">
    <source>
        <dbReference type="Proteomes" id="UP000576225"/>
    </source>
</evidence>
<name>A0A2U1AYY5_9BACT</name>
<dbReference type="PROSITE" id="PS00938">
    <property type="entry name" value="IF3"/>
    <property type="match status" value="1"/>
</dbReference>
<evidence type="ECO:0000313" key="11">
    <source>
        <dbReference type="Proteomes" id="UP000245959"/>
    </source>
</evidence>
<protein>
    <recommendedName>
        <fullName evidence="4 5">Translation initiation factor IF-3</fullName>
    </recommendedName>
</protein>
<dbReference type="Gene3D" id="3.10.20.80">
    <property type="entry name" value="Translation initiation factor 3 (IF-3), N-terminal domain"/>
    <property type="match status" value="1"/>
</dbReference>
<keyword evidence="2 4" id="KW-0396">Initiation factor</keyword>
<sequence>MKPNDRTFTAPEVRLIGPEGEQLDVVSYARAREMAQDYGMDLVLVSDRATPPVVRIMNFGKLQYEQKKNLKAQRKNQAAQKLKEVKFHVNIDDHDYETKLKHALDFLEKGCRLKVTLALRGREMAHQDLAYKLMDQVMEALAPAADADGKPKMLGRNISVNFAPKNN</sequence>
<dbReference type="AlphaFoldDB" id="A0A2U1AYY5"/>
<dbReference type="InterPro" id="IPR001288">
    <property type="entry name" value="Translation_initiation_fac_3"/>
</dbReference>
<accession>A0A2U1AYY5</accession>
<dbReference type="EMBL" id="QEKH01000013">
    <property type="protein sequence ID" value="PVY41623.1"/>
    <property type="molecule type" value="Genomic_DNA"/>
</dbReference>
<dbReference type="Pfam" id="PF00707">
    <property type="entry name" value="IF3_C"/>
    <property type="match status" value="1"/>
</dbReference>
<evidence type="ECO:0000256" key="1">
    <source>
        <dbReference type="ARBA" id="ARBA00005439"/>
    </source>
</evidence>
<organism evidence="10 11">
    <name type="scientific">Victivallis vadensis</name>
    <dbReference type="NCBI Taxonomy" id="172901"/>
    <lineage>
        <taxon>Bacteria</taxon>
        <taxon>Pseudomonadati</taxon>
        <taxon>Lentisphaerota</taxon>
        <taxon>Lentisphaeria</taxon>
        <taxon>Victivallales</taxon>
        <taxon>Victivallaceae</taxon>
        <taxon>Victivallis</taxon>
    </lineage>
</organism>
<keyword evidence="3 4" id="KW-0648">Protein biosynthesis</keyword>
<evidence type="ECO:0000256" key="5">
    <source>
        <dbReference type="NCBIfam" id="TIGR00168"/>
    </source>
</evidence>
<evidence type="ECO:0000256" key="3">
    <source>
        <dbReference type="ARBA" id="ARBA00022917"/>
    </source>
</evidence>
<comment type="caution">
    <text evidence="10">The sequence shown here is derived from an EMBL/GenBank/DDBJ whole genome shotgun (WGS) entry which is preliminary data.</text>
</comment>
<evidence type="ECO:0000259" key="8">
    <source>
        <dbReference type="Pfam" id="PF05198"/>
    </source>
</evidence>
<dbReference type="GO" id="GO:0032790">
    <property type="term" value="P:ribosome disassembly"/>
    <property type="evidence" value="ECO:0007669"/>
    <property type="project" value="TreeGrafter"/>
</dbReference>
<dbReference type="GO" id="GO:0005829">
    <property type="term" value="C:cytosol"/>
    <property type="evidence" value="ECO:0007669"/>
    <property type="project" value="TreeGrafter"/>
</dbReference>
<dbReference type="SUPFAM" id="SSF55200">
    <property type="entry name" value="Translation initiation factor IF3, C-terminal domain"/>
    <property type="match status" value="1"/>
</dbReference>
<keyword evidence="11" id="KW-1185">Reference proteome</keyword>
<dbReference type="EMBL" id="JABAEW010000012">
    <property type="protein sequence ID" value="NMD86582.1"/>
    <property type="molecule type" value="Genomic_DNA"/>
</dbReference>
<evidence type="ECO:0000256" key="6">
    <source>
        <dbReference type="RuleBase" id="RU000646"/>
    </source>
</evidence>
<dbReference type="InterPro" id="IPR019815">
    <property type="entry name" value="Translation_initiation_fac_3_C"/>
</dbReference>
<dbReference type="GeneID" id="78295351"/>
<keyword evidence="4" id="KW-0963">Cytoplasm</keyword>
<gene>
    <name evidence="4" type="primary">infC</name>
    <name evidence="10" type="ORF">C8D82_11396</name>
    <name evidence="9" type="ORF">HF882_08315</name>
</gene>
<comment type="subunit">
    <text evidence="4 6">Monomer.</text>
</comment>
<proteinExistence type="inferred from homology"/>
<dbReference type="InterPro" id="IPR036787">
    <property type="entry name" value="T_IF-3_N_sf"/>
</dbReference>
<dbReference type="HAMAP" id="MF_00080">
    <property type="entry name" value="IF_3"/>
    <property type="match status" value="1"/>
</dbReference>
<dbReference type="Gene3D" id="3.30.110.10">
    <property type="entry name" value="Translation initiation factor 3 (IF-3), C-terminal domain"/>
    <property type="match status" value="1"/>
</dbReference>
<dbReference type="Proteomes" id="UP000576225">
    <property type="component" value="Unassembled WGS sequence"/>
</dbReference>
<evidence type="ECO:0000313" key="10">
    <source>
        <dbReference type="EMBL" id="PVY41623.1"/>
    </source>
</evidence>
<evidence type="ECO:0000256" key="2">
    <source>
        <dbReference type="ARBA" id="ARBA00022540"/>
    </source>
</evidence>
<dbReference type="NCBIfam" id="TIGR00168">
    <property type="entry name" value="infC"/>
    <property type="match status" value="1"/>
</dbReference>
<dbReference type="Pfam" id="PF05198">
    <property type="entry name" value="IF3_N"/>
    <property type="match status" value="1"/>
</dbReference>
<dbReference type="PANTHER" id="PTHR10938:SF0">
    <property type="entry name" value="TRANSLATION INITIATION FACTOR IF-3, MITOCHONDRIAL"/>
    <property type="match status" value="1"/>
</dbReference>
<comment type="similarity">
    <text evidence="1 4 6">Belongs to the IF-3 family.</text>
</comment>
<dbReference type="RefSeq" id="WP_165832974.1">
    <property type="nucleotide sequence ID" value="NZ_CAJKCJ010000071.1"/>
</dbReference>
<dbReference type="InterPro" id="IPR019813">
    <property type="entry name" value="Translation_initiation_fac3_CS"/>
</dbReference>
<dbReference type="InterPro" id="IPR036788">
    <property type="entry name" value="T_IF-3_C_sf"/>
</dbReference>
<dbReference type="GO" id="GO:0003743">
    <property type="term" value="F:translation initiation factor activity"/>
    <property type="evidence" value="ECO:0007669"/>
    <property type="project" value="UniProtKB-UniRule"/>
</dbReference>